<dbReference type="AlphaFoldDB" id="A0A1H3WBW5"/>
<organism evidence="2 3">
    <name type="scientific">Pedobacter hartonius</name>
    <dbReference type="NCBI Taxonomy" id="425514"/>
    <lineage>
        <taxon>Bacteria</taxon>
        <taxon>Pseudomonadati</taxon>
        <taxon>Bacteroidota</taxon>
        <taxon>Sphingobacteriia</taxon>
        <taxon>Sphingobacteriales</taxon>
        <taxon>Sphingobacteriaceae</taxon>
        <taxon>Pedobacter</taxon>
    </lineage>
</organism>
<keyword evidence="1" id="KW-0732">Signal</keyword>
<protein>
    <submittedName>
        <fullName evidence="2">Uncharacterized protein</fullName>
    </submittedName>
</protein>
<proteinExistence type="predicted"/>
<feature type="chain" id="PRO_5011587129" evidence="1">
    <location>
        <begin position="22"/>
        <end position="60"/>
    </location>
</feature>
<evidence type="ECO:0000313" key="2">
    <source>
        <dbReference type="EMBL" id="SDZ84619.1"/>
    </source>
</evidence>
<dbReference type="Proteomes" id="UP000198850">
    <property type="component" value="Unassembled WGS sequence"/>
</dbReference>
<accession>A0A1H3WBW5</accession>
<keyword evidence="3" id="KW-1185">Reference proteome</keyword>
<evidence type="ECO:0000313" key="3">
    <source>
        <dbReference type="Proteomes" id="UP000198850"/>
    </source>
</evidence>
<feature type="signal peptide" evidence="1">
    <location>
        <begin position="1"/>
        <end position="21"/>
    </location>
</feature>
<sequence>MKRKTKLSLSAFLLFCAFGCAKEVTEKPVQALMSTSGDNKAQRIIRSSQSLGKHHQIKLF</sequence>
<name>A0A1H3WBW5_9SPHI</name>
<dbReference type="STRING" id="425514.SAMN05443550_101187"/>
<evidence type="ECO:0000256" key="1">
    <source>
        <dbReference type="SAM" id="SignalP"/>
    </source>
</evidence>
<reference evidence="2 3" key="1">
    <citation type="submission" date="2016-10" db="EMBL/GenBank/DDBJ databases">
        <authorList>
            <person name="de Groot N.N."/>
        </authorList>
    </citation>
    <scope>NUCLEOTIDE SEQUENCE [LARGE SCALE GENOMIC DNA]</scope>
    <source>
        <strain evidence="2 3">DSM 19033</strain>
    </source>
</reference>
<gene>
    <name evidence="2" type="ORF">SAMN05443550_101187</name>
</gene>
<dbReference type="EMBL" id="FNRA01000001">
    <property type="protein sequence ID" value="SDZ84619.1"/>
    <property type="molecule type" value="Genomic_DNA"/>
</dbReference>
<dbReference type="RefSeq" id="WP_139298231.1">
    <property type="nucleotide sequence ID" value="NZ_FNRA01000001.1"/>
</dbReference>